<evidence type="ECO:0000313" key="2">
    <source>
        <dbReference type="EMBL" id="KAJ0192376.1"/>
    </source>
</evidence>
<keyword evidence="1" id="KW-0732">Signal</keyword>
<evidence type="ECO:0000313" key="3">
    <source>
        <dbReference type="Proteomes" id="UP000235145"/>
    </source>
</evidence>
<reference evidence="2 3" key="1">
    <citation type="journal article" date="2017" name="Nat. Commun.">
        <title>Genome assembly with in vitro proximity ligation data and whole-genome triplication in lettuce.</title>
        <authorList>
            <person name="Reyes-Chin-Wo S."/>
            <person name="Wang Z."/>
            <person name="Yang X."/>
            <person name="Kozik A."/>
            <person name="Arikit S."/>
            <person name="Song C."/>
            <person name="Xia L."/>
            <person name="Froenicke L."/>
            <person name="Lavelle D.O."/>
            <person name="Truco M.J."/>
            <person name="Xia R."/>
            <person name="Zhu S."/>
            <person name="Xu C."/>
            <person name="Xu H."/>
            <person name="Xu X."/>
            <person name="Cox K."/>
            <person name="Korf I."/>
            <person name="Meyers B.C."/>
            <person name="Michelmore R.W."/>
        </authorList>
    </citation>
    <scope>NUCLEOTIDE SEQUENCE [LARGE SCALE GENOMIC DNA]</scope>
    <source>
        <strain evidence="3">cv. Salinas</strain>
        <tissue evidence="2">Seedlings</tissue>
    </source>
</reference>
<organism evidence="2 3">
    <name type="scientific">Lactuca sativa</name>
    <name type="common">Garden lettuce</name>
    <dbReference type="NCBI Taxonomy" id="4236"/>
    <lineage>
        <taxon>Eukaryota</taxon>
        <taxon>Viridiplantae</taxon>
        <taxon>Streptophyta</taxon>
        <taxon>Embryophyta</taxon>
        <taxon>Tracheophyta</taxon>
        <taxon>Spermatophyta</taxon>
        <taxon>Magnoliopsida</taxon>
        <taxon>eudicotyledons</taxon>
        <taxon>Gunneridae</taxon>
        <taxon>Pentapetalae</taxon>
        <taxon>asterids</taxon>
        <taxon>campanulids</taxon>
        <taxon>Asterales</taxon>
        <taxon>Asteraceae</taxon>
        <taxon>Cichorioideae</taxon>
        <taxon>Cichorieae</taxon>
        <taxon>Lactucinae</taxon>
        <taxon>Lactuca</taxon>
    </lineage>
</organism>
<comment type="caution">
    <text evidence="2">The sequence shown here is derived from an EMBL/GenBank/DDBJ whole genome shotgun (WGS) entry which is preliminary data.</text>
</comment>
<accession>A0A9R1URR1</accession>
<dbReference type="AlphaFoldDB" id="A0A9R1URR1"/>
<dbReference type="Proteomes" id="UP000235145">
    <property type="component" value="Unassembled WGS sequence"/>
</dbReference>
<feature type="signal peptide" evidence="1">
    <location>
        <begin position="1"/>
        <end position="19"/>
    </location>
</feature>
<proteinExistence type="predicted"/>
<gene>
    <name evidence="2" type="ORF">LSAT_V11C800450280</name>
</gene>
<dbReference type="EMBL" id="NBSK02000008">
    <property type="protein sequence ID" value="KAJ0192376.1"/>
    <property type="molecule type" value="Genomic_DNA"/>
</dbReference>
<feature type="chain" id="PRO_5040445849" description="Secreted protein" evidence="1">
    <location>
        <begin position="20"/>
        <end position="109"/>
    </location>
</feature>
<keyword evidence="3" id="KW-1185">Reference proteome</keyword>
<name>A0A9R1URR1_LACSA</name>
<evidence type="ECO:0008006" key="4">
    <source>
        <dbReference type="Google" id="ProtNLM"/>
    </source>
</evidence>
<sequence>MAQFSLSMLFLLRSRVILPQQMKSSTASHLLATNLFPPPTTIIAASIARYGYSVCRRPLERLLCCLLPRLLLVIWFHITHVVIGCKGDKTIIICYREQRTLCVQLVDLY</sequence>
<evidence type="ECO:0000256" key="1">
    <source>
        <dbReference type="SAM" id="SignalP"/>
    </source>
</evidence>
<protein>
    <recommendedName>
        <fullName evidence="4">Secreted protein</fullName>
    </recommendedName>
</protein>